<evidence type="ECO:0000256" key="1">
    <source>
        <dbReference type="SAM" id="Phobius"/>
    </source>
</evidence>
<proteinExistence type="predicted"/>
<feature type="transmembrane region" description="Helical" evidence="1">
    <location>
        <begin position="247"/>
        <end position="265"/>
    </location>
</feature>
<dbReference type="Proteomes" id="UP000470878">
    <property type="component" value="Unassembled WGS sequence"/>
</dbReference>
<evidence type="ECO:0000313" key="2">
    <source>
        <dbReference type="EMBL" id="MRH81002.1"/>
    </source>
</evidence>
<dbReference type="Pfam" id="PF05857">
    <property type="entry name" value="TraX"/>
    <property type="match status" value="1"/>
</dbReference>
<keyword evidence="1" id="KW-0812">Transmembrane</keyword>
<dbReference type="InterPro" id="IPR008875">
    <property type="entry name" value="TraX"/>
</dbReference>
<dbReference type="AlphaFoldDB" id="A0A7X2KKC8"/>
<feature type="transmembrane region" description="Helical" evidence="1">
    <location>
        <begin position="107"/>
        <end position="128"/>
    </location>
</feature>
<comment type="caution">
    <text evidence="2">The sequence shown here is derived from an EMBL/GenBank/DDBJ whole genome shotgun (WGS) entry which is preliminary data.</text>
</comment>
<feature type="transmembrane region" description="Helical" evidence="1">
    <location>
        <begin position="178"/>
        <end position="198"/>
    </location>
</feature>
<feature type="transmembrane region" description="Helical" evidence="1">
    <location>
        <begin position="76"/>
        <end position="95"/>
    </location>
</feature>
<accession>A0A7X2KKC8</accession>
<keyword evidence="1" id="KW-1133">Transmembrane helix</keyword>
<protein>
    <recommendedName>
        <fullName evidence="4">TraX protein</fullName>
    </recommendedName>
</protein>
<organism evidence="2 3">
    <name type="scientific">Limosilactobacillus reuteri</name>
    <name type="common">Lactobacillus reuteri</name>
    <dbReference type="NCBI Taxonomy" id="1598"/>
    <lineage>
        <taxon>Bacteria</taxon>
        <taxon>Bacillati</taxon>
        <taxon>Bacillota</taxon>
        <taxon>Bacilli</taxon>
        <taxon>Lactobacillales</taxon>
        <taxon>Lactobacillaceae</taxon>
        <taxon>Limosilactobacillus</taxon>
    </lineage>
</organism>
<reference evidence="2 3" key="1">
    <citation type="submission" date="2019-11" db="EMBL/GenBank/DDBJ databases">
        <title>Draft genome sequence of 12 host-associated Lactobacillus reuteri rodent strains.</title>
        <authorList>
            <person name="Zhang S."/>
            <person name="Ozcam M."/>
            <person name="Van Pijkeren J.P."/>
        </authorList>
    </citation>
    <scope>NUCLEOTIDE SEQUENCE [LARGE SCALE GENOMIC DNA]</scope>
    <source>
        <strain evidence="2 3">CR</strain>
    </source>
</reference>
<feature type="transmembrane region" description="Helical" evidence="1">
    <location>
        <begin position="12"/>
        <end position="34"/>
    </location>
</feature>
<feature type="transmembrane region" description="Helical" evidence="1">
    <location>
        <begin position="210"/>
        <end position="232"/>
    </location>
</feature>
<dbReference type="RefSeq" id="WP_153703569.1">
    <property type="nucleotide sequence ID" value="NZ_WJMX01000022.1"/>
</dbReference>
<gene>
    <name evidence="2" type="ORF">GIX77_09555</name>
</gene>
<name>A0A7X2KKC8_LIMRT</name>
<sequence>MDINITRIKDGLTGYQLKVIAILFMLIDHINMYLGGFLGWPAWVGFLGRFVAPLFAFLLVEGYLHTHSKRKYLERLLLGALIVGVGNIVYNLLTHDYLNPVTHQPDYFLFLGPHNIFLTLAMELVLIWSLDNILKHHRTILSIFTLIVSAGLMLFFEGGFYLLPLAIIFFLGQKYRQTNLMLIGIVLWCGFLFIRAWLSFNGGMTGETSFYNYLTFNNEFMMVMVVPFIWLYNGQRGGNGSRAEKNFFYYFYPIHLWIIYLIKAFV</sequence>
<dbReference type="EMBL" id="WJMX01000022">
    <property type="protein sequence ID" value="MRH81002.1"/>
    <property type="molecule type" value="Genomic_DNA"/>
</dbReference>
<feature type="transmembrane region" description="Helical" evidence="1">
    <location>
        <begin position="40"/>
        <end position="64"/>
    </location>
</feature>
<feature type="transmembrane region" description="Helical" evidence="1">
    <location>
        <begin position="140"/>
        <end position="172"/>
    </location>
</feature>
<evidence type="ECO:0000313" key="3">
    <source>
        <dbReference type="Proteomes" id="UP000470878"/>
    </source>
</evidence>
<evidence type="ECO:0008006" key="4">
    <source>
        <dbReference type="Google" id="ProtNLM"/>
    </source>
</evidence>
<keyword evidence="1" id="KW-0472">Membrane</keyword>